<dbReference type="EMBL" id="JABFAD010000005">
    <property type="protein sequence ID" value="MBA0798648.1"/>
    <property type="molecule type" value="Genomic_DNA"/>
</dbReference>
<keyword evidence="3" id="KW-1185">Reference proteome</keyword>
<comment type="caution">
    <text evidence="2">The sequence shown here is derived from an EMBL/GenBank/DDBJ whole genome shotgun (WGS) entry which is preliminary data.</text>
</comment>
<evidence type="ECO:0000313" key="2">
    <source>
        <dbReference type="EMBL" id="MBA0798648.1"/>
    </source>
</evidence>
<dbReference type="Proteomes" id="UP000593560">
    <property type="component" value="Unassembled WGS sequence"/>
</dbReference>
<dbReference type="PROSITE" id="PS51335">
    <property type="entry name" value="ELMO"/>
    <property type="match status" value="1"/>
</dbReference>
<organism evidence="2 3">
    <name type="scientific">Gossypium harknessii</name>
    <dbReference type="NCBI Taxonomy" id="34285"/>
    <lineage>
        <taxon>Eukaryota</taxon>
        <taxon>Viridiplantae</taxon>
        <taxon>Streptophyta</taxon>
        <taxon>Embryophyta</taxon>
        <taxon>Tracheophyta</taxon>
        <taxon>Spermatophyta</taxon>
        <taxon>Magnoliopsida</taxon>
        <taxon>eudicotyledons</taxon>
        <taxon>Gunneridae</taxon>
        <taxon>Pentapetalae</taxon>
        <taxon>rosids</taxon>
        <taxon>malvids</taxon>
        <taxon>Malvales</taxon>
        <taxon>Malvaceae</taxon>
        <taxon>Malvoideae</taxon>
        <taxon>Gossypium</taxon>
    </lineage>
</organism>
<protein>
    <recommendedName>
        <fullName evidence="1">ELMO domain-containing protein</fullName>
    </recommendedName>
</protein>
<evidence type="ECO:0000313" key="3">
    <source>
        <dbReference type="Proteomes" id="UP000593560"/>
    </source>
</evidence>
<dbReference type="PANTHER" id="PTHR12771:SF49">
    <property type="entry name" value="ELMO_CED-12 FAMILY PROTEIN"/>
    <property type="match status" value="1"/>
</dbReference>
<reference evidence="2 3" key="1">
    <citation type="journal article" date="2019" name="Genome Biol. Evol.">
        <title>Insights into the evolution of the New World diploid cottons (Gossypium, subgenus Houzingenia) based on genome sequencing.</title>
        <authorList>
            <person name="Grover C.E."/>
            <person name="Arick M.A. 2nd"/>
            <person name="Thrash A."/>
            <person name="Conover J.L."/>
            <person name="Sanders W.S."/>
            <person name="Peterson D.G."/>
            <person name="Frelichowski J.E."/>
            <person name="Scheffler J.A."/>
            <person name="Scheffler B.E."/>
            <person name="Wendel J.F."/>
        </authorList>
    </citation>
    <scope>NUCLEOTIDE SEQUENCE [LARGE SCALE GENOMIC DNA]</scope>
    <source>
        <strain evidence="2">0</strain>
        <tissue evidence="2">Leaf</tissue>
    </source>
</reference>
<dbReference type="InterPro" id="IPR006816">
    <property type="entry name" value="ELMO_dom"/>
</dbReference>
<dbReference type="PANTHER" id="PTHR12771">
    <property type="entry name" value="ENGULFMENT AND CELL MOTILITY"/>
    <property type="match status" value="1"/>
</dbReference>
<proteinExistence type="predicted"/>
<dbReference type="OrthoDB" id="67155at2759"/>
<dbReference type="AlphaFoldDB" id="A0A7J9GMR7"/>
<gene>
    <name evidence="2" type="ORF">Gohar_009218</name>
</gene>
<sequence length="250" mass="29243">MIVSMHADGATCGRPAWIGKRLTCVCFKRKGVYEGICFNITPKQASTMIIFTHHLFYPDIFFKEPLFVSKLQEERLNRLRHRMKVYFDGSRPDHREALRALWSATYPGKELHGLISDQWKEMGWQGRDPSTDFRGAGFISLENLLFFAKTFSPDYIVNANLLMSNYGELAVKPRTFIRSVFLQMLSENEWAFDLLYCVAFVVMDKQWLEKNATYMEFNEVLKSTRTQLERELLMDDVLRIEDMPSFTLLC</sequence>
<dbReference type="InterPro" id="IPR050868">
    <property type="entry name" value="ELMO_domain-containing"/>
</dbReference>
<feature type="domain" description="ELMO" evidence="1">
    <location>
        <begin position="93"/>
        <end position="250"/>
    </location>
</feature>
<dbReference type="Pfam" id="PF04727">
    <property type="entry name" value="ELMO_CED12"/>
    <property type="match status" value="2"/>
</dbReference>
<name>A0A7J9GMR7_9ROSI</name>
<evidence type="ECO:0000259" key="1">
    <source>
        <dbReference type="PROSITE" id="PS51335"/>
    </source>
</evidence>
<accession>A0A7J9GMR7</accession>